<protein>
    <recommendedName>
        <fullName evidence="4">Carboxypeptidase regulatory-like domain-containing protein</fullName>
    </recommendedName>
</protein>
<dbReference type="EMBL" id="HE796683">
    <property type="protein sequence ID" value="CCH03253.1"/>
    <property type="molecule type" value="Genomic_DNA"/>
</dbReference>
<reference evidence="2 3" key="1">
    <citation type="journal article" date="2012" name="J. Bacteriol.">
        <title>Genome Sequence of Fibrella aestuarina BUZ 2T, a Filamentous Marine Bacterium.</title>
        <authorList>
            <person name="Filippini M."/>
            <person name="Qi W."/>
            <person name="Blom J."/>
            <person name="Goesmann A."/>
            <person name="Smits T.H."/>
            <person name="Bagheri H.C."/>
        </authorList>
    </citation>
    <scope>NUCLEOTIDE SEQUENCE [LARGE SCALE GENOMIC DNA]</scope>
    <source>
        <strain evidence="3">BUZ 2T</strain>
    </source>
</reference>
<dbReference type="SUPFAM" id="SSF117074">
    <property type="entry name" value="Hypothetical protein PA1324"/>
    <property type="match status" value="1"/>
</dbReference>
<dbReference type="RefSeq" id="WP_015334352.1">
    <property type="nucleotide sequence ID" value="NC_020054.1"/>
</dbReference>
<dbReference type="OrthoDB" id="956632at2"/>
<dbReference type="HOGENOM" id="CLU_132574_0_0_10"/>
<evidence type="ECO:0000313" key="2">
    <source>
        <dbReference type="EMBL" id="CCH03253.1"/>
    </source>
</evidence>
<dbReference type="Gene3D" id="2.60.40.10">
    <property type="entry name" value="Immunoglobulins"/>
    <property type="match status" value="1"/>
</dbReference>
<evidence type="ECO:0008006" key="4">
    <source>
        <dbReference type="Google" id="ProtNLM"/>
    </source>
</evidence>
<dbReference type="Proteomes" id="UP000011058">
    <property type="component" value="Chromosome"/>
</dbReference>
<organism evidence="2 3">
    <name type="scientific">Fibrella aestuarina BUZ 2</name>
    <dbReference type="NCBI Taxonomy" id="1166018"/>
    <lineage>
        <taxon>Bacteria</taxon>
        <taxon>Pseudomonadati</taxon>
        <taxon>Bacteroidota</taxon>
        <taxon>Cytophagia</taxon>
        <taxon>Cytophagales</taxon>
        <taxon>Spirosomataceae</taxon>
        <taxon>Fibrella</taxon>
    </lineage>
</organism>
<accession>I0KGK0</accession>
<name>I0KGK0_9BACT</name>
<proteinExistence type="predicted"/>
<dbReference type="STRING" id="1166018.FAES_5254"/>
<sequence length="157" mass="16742">MRYLFLLLCLLTINAMAQKKPRRKAAPKQGICGVVVEKVGNQMPSPDAPSSKQAALGSPVSREVLVYPLLKMDAVEGIEDGFITSTNGVLPIKTTKSAADGTYCLTGLSAGRYTVLVREPKGLYGSLFDGEGNINPVTVPAGKTARHTIQITYQAAF</sequence>
<dbReference type="eggNOG" id="ENOG50332EV">
    <property type="taxonomic scope" value="Bacteria"/>
</dbReference>
<feature type="chain" id="PRO_5003630618" description="Carboxypeptidase regulatory-like domain-containing protein" evidence="1">
    <location>
        <begin position="18"/>
        <end position="157"/>
    </location>
</feature>
<dbReference type="AlphaFoldDB" id="I0KGK0"/>
<gene>
    <name evidence="2" type="ORF">FAES_5254</name>
</gene>
<keyword evidence="3" id="KW-1185">Reference proteome</keyword>
<evidence type="ECO:0000256" key="1">
    <source>
        <dbReference type="SAM" id="SignalP"/>
    </source>
</evidence>
<evidence type="ECO:0000313" key="3">
    <source>
        <dbReference type="Proteomes" id="UP000011058"/>
    </source>
</evidence>
<dbReference type="InterPro" id="IPR013783">
    <property type="entry name" value="Ig-like_fold"/>
</dbReference>
<keyword evidence="1" id="KW-0732">Signal</keyword>
<dbReference type="KEGG" id="fae:FAES_5254"/>
<feature type="signal peptide" evidence="1">
    <location>
        <begin position="1"/>
        <end position="17"/>
    </location>
</feature>